<dbReference type="Proteomes" id="UP001501532">
    <property type="component" value="Unassembled WGS sequence"/>
</dbReference>
<evidence type="ECO:0000313" key="5">
    <source>
        <dbReference type="EMBL" id="GAA3032041.1"/>
    </source>
</evidence>
<organism evidence="5 6">
    <name type="scientific">Streptomyces glomeratus</name>
    <dbReference type="NCBI Taxonomy" id="284452"/>
    <lineage>
        <taxon>Bacteria</taxon>
        <taxon>Bacillati</taxon>
        <taxon>Actinomycetota</taxon>
        <taxon>Actinomycetes</taxon>
        <taxon>Kitasatosporales</taxon>
        <taxon>Streptomycetaceae</taxon>
        <taxon>Streptomyces</taxon>
    </lineage>
</organism>
<evidence type="ECO:0000259" key="4">
    <source>
        <dbReference type="Pfam" id="PF13649"/>
    </source>
</evidence>
<proteinExistence type="predicted"/>
<dbReference type="RefSeq" id="WP_234513262.1">
    <property type="nucleotide sequence ID" value="NZ_BAAAUF010000010.1"/>
</dbReference>
<keyword evidence="2" id="KW-0808">Transferase</keyword>
<gene>
    <name evidence="5" type="ORF">GCM10010448_12540</name>
</gene>
<feature type="domain" description="Methyltransferase" evidence="4">
    <location>
        <begin position="56"/>
        <end position="146"/>
    </location>
</feature>
<protein>
    <submittedName>
        <fullName evidence="5">Class I SAM-dependent methyltransferase</fullName>
    </submittedName>
</protein>
<keyword evidence="6" id="KW-1185">Reference proteome</keyword>
<dbReference type="EMBL" id="BAAAUF010000010">
    <property type="protein sequence ID" value="GAA3032041.1"/>
    <property type="molecule type" value="Genomic_DNA"/>
</dbReference>
<dbReference type="InterPro" id="IPR029063">
    <property type="entry name" value="SAM-dependent_MTases_sf"/>
</dbReference>
<dbReference type="PANTHER" id="PTHR43861:SF1">
    <property type="entry name" value="TRANS-ACONITATE 2-METHYLTRANSFERASE"/>
    <property type="match status" value="1"/>
</dbReference>
<name>A0ABP6L5N2_9ACTN</name>
<dbReference type="GO" id="GO:0008168">
    <property type="term" value="F:methyltransferase activity"/>
    <property type="evidence" value="ECO:0007669"/>
    <property type="project" value="UniProtKB-KW"/>
</dbReference>
<sequence>MNAEEPDFLRTARASYDTLAPDYAAHVPDGPATRPLDRALVTAFADLVRMNSPAPVADLGCGPGHGTARLHALGVPVFGVDVSPRMVALARRTHPELRFHVGTMTALDLPPRTLGGIAALHSVSHVPTEHLSTVFAEFERILVPGGQVLLSFPAGTDDRTRLTERFGHDVELDYYWHAPDTVTGHLARTGLLVHARALLDPDEEGTDEDGKRERAFLLARKPPAGQPKRPAT</sequence>
<dbReference type="Gene3D" id="3.40.50.150">
    <property type="entry name" value="Vaccinia Virus protein VP39"/>
    <property type="match status" value="1"/>
</dbReference>
<dbReference type="CDD" id="cd02440">
    <property type="entry name" value="AdoMet_MTases"/>
    <property type="match status" value="1"/>
</dbReference>
<dbReference type="PANTHER" id="PTHR43861">
    <property type="entry name" value="TRANS-ACONITATE 2-METHYLTRANSFERASE-RELATED"/>
    <property type="match status" value="1"/>
</dbReference>
<keyword evidence="1 5" id="KW-0489">Methyltransferase</keyword>
<comment type="caution">
    <text evidence="5">The sequence shown here is derived from an EMBL/GenBank/DDBJ whole genome shotgun (WGS) entry which is preliminary data.</text>
</comment>
<evidence type="ECO:0000256" key="3">
    <source>
        <dbReference type="SAM" id="MobiDB-lite"/>
    </source>
</evidence>
<evidence type="ECO:0000256" key="2">
    <source>
        <dbReference type="ARBA" id="ARBA00022679"/>
    </source>
</evidence>
<dbReference type="SUPFAM" id="SSF53335">
    <property type="entry name" value="S-adenosyl-L-methionine-dependent methyltransferases"/>
    <property type="match status" value="1"/>
</dbReference>
<evidence type="ECO:0000256" key="1">
    <source>
        <dbReference type="ARBA" id="ARBA00022603"/>
    </source>
</evidence>
<accession>A0ABP6L5N2</accession>
<dbReference type="InterPro" id="IPR041698">
    <property type="entry name" value="Methyltransf_25"/>
</dbReference>
<dbReference type="GO" id="GO:0032259">
    <property type="term" value="P:methylation"/>
    <property type="evidence" value="ECO:0007669"/>
    <property type="project" value="UniProtKB-KW"/>
</dbReference>
<reference evidence="6" key="1">
    <citation type="journal article" date="2019" name="Int. J. Syst. Evol. Microbiol.">
        <title>The Global Catalogue of Microorganisms (GCM) 10K type strain sequencing project: providing services to taxonomists for standard genome sequencing and annotation.</title>
        <authorList>
            <consortium name="The Broad Institute Genomics Platform"/>
            <consortium name="The Broad Institute Genome Sequencing Center for Infectious Disease"/>
            <person name="Wu L."/>
            <person name="Ma J."/>
        </authorList>
    </citation>
    <scope>NUCLEOTIDE SEQUENCE [LARGE SCALE GENOMIC DNA]</scope>
    <source>
        <strain evidence="6">JCM 9091</strain>
    </source>
</reference>
<feature type="region of interest" description="Disordered" evidence="3">
    <location>
        <begin position="201"/>
        <end position="232"/>
    </location>
</feature>
<evidence type="ECO:0000313" key="6">
    <source>
        <dbReference type="Proteomes" id="UP001501532"/>
    </source>
</evidence>
<dbReference type="Pfam" id="PF13649">
    <property type="entry name" value="Methyltransf_25"/>
    <property type="match status" value="1"/>
</dbReference>